<keyword evidence="3" id="KW-0808">Transferase</keyword>
<dbReference type="InterPro" id="IPR050879">
    <property type="entry name" value="Acyltransferase_3"/>
</dbReference>
<evidence type="ECO:0000313" key="4">
    <source>
        <dbReference type="Proteomes" id="UP000663440"/>
    </source>
</evidence>
<feature type="transmembrane region" description="Helical" evidence="1">
    <location>
        <begin position="42"/>
        <end position="62"/>
    </location>
</feature>
<feature type="transmembrane region" description="Helical" evidence="1">
    <location>
        <begin position="134"/>
        <end position="155"/>
    </location>
</feature>
<feature type="transmembrane region" description="Helical" evidence="1">
    <location>
        <begin position="12"/>
        <end position="30"/>
    </location>
</feature>
<name>A0ABX7QLC6_9FLAO</name>
<reference evidence="3 4" key="1">
    <citation type="submission" date="2021-03" db="EMBL/GenBank/DDBJ databases">
        <title>Flavobacterium kribbensis sp. nov, an endophytic bacteria, isolated from soybean.</title>
        <authorList>
            <person name="Lee J."/>
            <person name="Seo J."/>
        </authorList>
    </citation>
    <scope>NUCLEOTIDE SEQUENCE [LARGE SCALE GENOMIC DNA]</scope>
    <source>
        <strain evidence="3 4">BB8</strain>
    </source>
</reference>
<evidence type="ECO:0000259" key="2">
    <source>
        <dbReference type="Pfam" id="PF01757"/>
    </source>
</evidence>
<feature type="transmembrane region" description="Helical" evidence="1">
    <location>
        <begin position="205"/>
        <end position="225"/>
    </location>
</feature>
<accession>A0ABX7QLC6</accession>
<dbReference type="RefSeq" id="WP_207298471.1">
    <property type="nucleotide sequence ID" value="NZ_CP071448.1"/>
</dbReference>
<keyword evidence="4" id="KW-1185">Reference proteome</keyword>
<dbReference type="Proteomes" id="UP000663440">
    <property type="component" value="Chromosome"/>
</dbReference>
<feature type="transmembrane region" description="Helical" evidence="1">
    <location>
        <begin position="261"/>
        <end position="280"/>
    </location>
</feature>
<sequence length="370" mass="43399">MHTVAEKFHGLDHLRALAITMVLIYHYRMFAHPEWVDTYGRFGWMGVDLFFVLSGFLISKQLFHEVNSNGKIGLQTFFTKRFFRIVPPYVVTLSLYFLFPFFRERESLPPIWKFITFTQNIELDLFHFGTFSHAWSLCIEEQFYLLFPLALAFFLHYKKFRIFNYFLVLLFLFSIILREISWQIFVVPNVNGDDFWRIWYMKIYYPTYTRLDGLLTGIAIAYFYENALWFKKFINSNGNYLCLVGIALLGFSMWICNDQTSHLASVLGFTAVSISFGLIVMSAISESSFLYRFKSNWSVQLAAFSYAVYLSHKGIIHIAQSFIEETSLEKESNLTFIISIAACLITGLIFRYAIENPAAKIKNYILNRNH</sequence>
<evidence type="ECO:0000313" key="3">
    <source>
        <dbReference type="EMBL" id="QSW91353.1"/>
    </source>
</evidence>
<dbReference type="Pfam" id="PF01757">
    <property type="entry name" value="Acyl_transf_3"/>
    <property type="match status" value="1"/>
</dbReference>
<feature type="transmembrane region" description="Helical" evidence="1">
    <location>
        <begin position="82"/>
        <end position="102"/>
    </location>
</feature>
<feature type="transmembrane region" description="Helical" evidence="1">
    <location>
        <begin position="237"/>
        <end position="255"/>
    </location>
</feature>
<feature type="transmembrane region" description="Helical" evidence="1">
    <location>
        <begin position="335"/>
        <end position="354"/>
    </location>
</feature>
<dbReference type="PANTHER" id="PTHR23028">
    <property type="entry name" value="ACETYLTRANSFERASE"/>
    <property type="match status" value="1"/>
</dbReference>
<evidence type="ECO:0000256" key="1">
    <source>
        <dbReference type="SAM" id="Phobius"/>
    </source>
</evidence>
<dbReference type="PANTHER" id="PTHR23028:SF53">
    <property type="entry name" value="ACYL_TRANSF_3 DOMAIN-CONTAINING PROTEIN"/>
    <property type="match status" value="1"/>
</dbReference>
<keyword evidence="1" id="KW-0472">Membrane</keyword>
<keyword evidence="3" id="KW-0012">Acyltransferase</keyword>
<feature type="transmembrane region" description="Helical" evidence="1">
    <location>
        <begin position="301"/>
        <end position="323"/>
    </location>
</feature>
<protein>
    <submittedName>
        <fullName evidence="3">Acyltransferase</fullName>
    </submittedName>
</protein>
<feature type="transmembrane region" description="Helical" evidence="1">
    <location>
        <begin position="162"/>
        <end position="185"/>
    </location>
</feature>
<keyword evidence="1" id="KW-0812">Transmembrane</keyword>
<organism evidence="3 4">
    <name type="scientific">Flavobacterium endoglycinae</name>
    <dbReference type="NCBI Taxonomy" id="2816357"/>
    <lineage>
        <taxon>Bacteria</taxon>
        <taxon>Pseudomonadati</taxon>
        <taxon>Bacteroidota</taxon>
        <taxon>Flavobacteriia</taxon>
        <taxon>Flavobacteriales</taxon>
        <taxon>Flavobacteriaceae</taxon>
        <taxon>Flavobacterium</taxon>
    </lineage>
</organism>
<dbReference type="GO" id="GO:0016746">
    <property type="term" value="F:acyltransferase activity"/>
    <property type="evidence" value="ECO:0007669"/>
    <property type="project" value="UniProtKB-KW"/>
</dbReference>
<gene>
    <name evidence="3" type="ORF">J0383_11250</name>
</gene>
<dbReference type="EMBL" id="CP071448">
    <property type="protein sequence ID" value="QSW91353.1"/>
    <property type="molecule type" value="Genomic_DNA"/>
</dbReference>
<dbReference type="InterPro" id="IPR002656">
    <property type="entry name" value="Acyl_transf_3_dom"/>
</dbReference>
<keyword evidence="1" id="KW-1133">Transmembrane helix</keyword>
<feature type="domain" description="Acyltransferase 3" evidence="2">
    <location>
        <begin position="9"/>
        <end position="349"/>
    </location>
</feature>
<proteinExistence type="predicted"/>